<name>A0A3M7SV09_BRAPC</name>
<evidence type="ECO:0000313" key="1">
    <source>
        <dbReference type="EMBL" id="RNA39586.1"/>
    </source>
</evidence>
<accession>A0A3M7SV09</accession>
<protein>
    <submittedName>
        <fullName evidence="1">Uncharacterized protein</fullName>
    </submittedName>
</protein>
<comment type="caution">
    <text evidence="1">The sequence shown here is derived from an EMBL/GenBank/DDBJ whole genome shotgun (WGS) entry which is preliminary data.</text>
</comment>
<evidence type="ECO:0000313" key="2">
    <source>
        <dbReference type="Proteomes" id="UP000276133"/>
    </source>
</evidence>
<sequence length="17" mass="1890">MSMILLDMLLVANLLPC</sequence>
<proteinExistence type="predicted"/>
<organism evidence="1 2">
    <name type="scientific">Brachionus plicatilis</name>
    <name type="common">Marine rotifer</name>
    <name type="synonym">Brachionus muelleri</name>
    <dbReference type="NCBI Taxonomy" id="10195"/>
    <lineage>
        <taxon>Eukaryota</taxon>
        <taxon>Metazoa</taxon>
        <taxon>Spiralia</taxon>
        <taxon>Gnathifera</taxon>
        <taxon>Rotifera</taxon>
        <taxon>Eurotatoria</taxon>
        <taxon>Monogononta</taxon>
        <taxon>Pseudotrocha</taxon>
        <taxon>Ploima</taxon>
        <taxon>Brachionidae</taxon>
        <taxon>Brachionus</taxon>
    </lineage>
</organism>
<keyword evidence="2" id="KW-1185">Reference proteome</keyword>
<dbReference type="EMBL" id="REGN01000736">
    <property type="protein sequence ID" value="RNA39586.1"/>
    <property type="molecule type" value="Genomic_DNA"/>
</dbReference>
<gene>
    <name evidence="1" type="ORF">BpHYR1_009795</name>
</gene>
<dbReference type="AlphaFoldDB" id="A0A3M7SV09"/>
<dbReference type="Proteomes" id="UP000276133">
    <property type="component" value="Unassembled WGS sequence"/>
</dbReference>
<reference evidence="1 2" key="1">
    <citation type="journal article" date="2018" name="Sci. Rep.">
        <title>Genomic signatures of local adaptation to the degree of environmental predictability in rotifers.</title>
        <authorList>
            <person name="Franch-Gras L."/>
            <person name="Hahn C."/>
            <person name="Garcia-Roger E.M."/>
            <person name="Carmona M.J."/>
            <person name="Serra M."/>
            <person name="Gomez A."/>
        </authorList>
    </citation>
    <scope>NUCLEOTIDE SEQUENCE [LARGE SCALE GENOMIC DNA]</scope>
    <source>
        <strain evidence="1">HYR1</strain>
    </source>
</reference>